<evidence type="ECO:0000313" key="9">
    <source>
        <dbReference type="EMBL" id="MCP2730468.1"/>
    </source>
</evidence>
<gene>
    <name evidence="9" type="ORF">NJ959_18740</name>
</gene>
<dbReference type="RefSeq" id="WP_254013225.1">
    <property type="nucleotide sequence ID" value="NZ_JAMZMM010000204.1"/>
</dbReference>
<feature type="transmembrane region" description="Helical" evidence="7">
    <location>
        <begin position="6"/>
        <end position="23"/>
    </location>
</feature>
<evidence type="ECO:0000256" key="3">
    <source>
        <dbReference type="ARBA" id="ARBA00022801"/>
    </source>
</evidence>
<dbReference type="PANTHER" id="PTHR34978">
    <property type="entry name" value="POSSIBLE SENSOR-TRANSDUCER PROTEIN BLAR"/>
    <property type="match status" value="1"/>
</dbReference>
<dbReference type="GO" id="GO:0006508">
    <property type="term" value="P:proteolysis"/>
    <property type="evidence" value="ECO:0007669"/>
    <property type="project" value="UniProtKB-KW"/>
</dbReference>
<dbReference type="InterPro" id="IPR001915">
    <property type="entry name" value="Peptidase_M48"/>
</dbReference>
<dbReference type="CDD" id="cd07326">
    <property type="entry name" value="M56_BlaR1_MecR1_like"/>
    <property type="match status" value="1"/>
</dbReference>
<feature type="transmembrane region" description="Helical" evidence="7">
    <location>
        <begin position="272"/>
        <end position="291"/>
    </location>
</feature>
<dbReference type="EMBL" id="JAMZMM010000204">
    <property type="protein sequence ID" value="MCP2730468.1"/>
    <property type="molecule type" value="Genomic_DNA"/>
</dbReference>
<dbReference type="InterPro" id="IPR052173">
    <property type="entry name" value="Beta-lactam_resp_regulator"/>
</dbReference>
<dbReference type="Proteomes" id="UP001204953">
    <property type="component" value="Unassembled WGS sequence"/>
</dbReference>
<reference evidence="9" key="1">
    <citation type="submission" date="2022-06" db="EMBL/GenBank/DDBJ databases">
        <title>New cyanobacteria of genus Symplocastrum in benthos of Lake Baikal.</title>
        <authorList>
            <person name="Sorokovikova E."/>
            <person name="Tikhonova I."/>
            <person name="Krasnopeev A."/>
            <person name="Evseev P."/>
            <person name="Gladkikh A."/>
            <person name="Belykh O."/>
        </authorList>
    </citation>
    <scope>NUCLEOTIDE SEQUENCE</scope>
    <source>
        <strain evidence="9">BBK-W-15</strain>
    </source>
</reference>
<evidence type="ECO:0000256" key="1">
    <source>
        <dbReference type="ARBA" id="ARBA00022670"/>
    </source>
</evidence>
<keyword evidence="4 6" id="KW-0862">Zinc</keyword>
<comment type="cofactor">
    <cofactor evidence="6">
        <name>Zn(2+)</name>
        <dbReference type="ChEBI" id="CHEBI:29105"/>
    </cofactor>
    <text evidence="6">Binds 1 zinc ion per subunit.</text>
</comment>
<organism evidence="9 10">
    <name type="scientific">Limnofasciculus baicalensis BBK-W-15</name>
    <dbReference type="NCBI Taxonomy" id="2699891"/>
    <lineage>
        <taxon>Bacteria</taxon>
        <taxon>Bacillati</taxon>
        <taxon>Cyanobacteriota</taxon>
        <taxon>Cyanophyceae</taxon>
        <taxon>Coleofasciculales</taxon>
        <taxon>Coleofasciculaceae</taxon>
        <taxon>Limnofasciculus</taxon>
        <taxon>Limnofasciculus baicalensis</taxon>
    </lineage>
</organism>
<sequence length="293" mass="33423">MHSIMIAIALGLAYAIRLRWWAIPLSWYNSWQRSLFLFLFPFLLILMTAASILCMGSSGQMFGLWAGWFSYYCAIGFLGWAAIVFLQQALAGARLVREVRTYPLMKIGDKYCRVPDIKALFAAQIGFWQPELVLSQSLLNTLDSAHLEAVIAHEEAHYYYRDTFWFFWLGWVRKLTNWLPNTENIWQELLCLRELRADRWSAKKIDPLLLAESLLLVMDVPSVSESILCAGLSCVAPSNQLTQRLEALLAEPFECDGSACQRHRTTEVYPPILGFWISFAGAFSPLAAIPFHV</sequence>
<dbReference type="Pfam" id="PF01435">
    <property type="entry name" value="Peptidase_M48"/>
    <property type="match status" value="1"/>
</dbReference>
<keyword evidence="7" id="KW-1133">Transmembrane helix</keyword>
<dbReference type="GO" id="GO:0004222">
    <property type="term" value="F:metalloendopeptidase activity"/>
    <property type="evidence" value="ECO:0007669"/>
    <property type="project" value="InterPro"/>
</dbReference>
<dbReference type="AlphaFoldDB" id="A0AAE3KQ94"/>
<evidence type="ECO:0000313" key="10">
    <source>
        <dbReference type="Proteomes" id="UP001204953"/>
    </source>
</evidence>
<comment type="caution">
    <text evidence="9">The sequence shown here is derived from an EMBL/GenBank/DDBJ whole genome shotgun (WGS) entry which is preliminary data.</text>
</comment>
<evidence type="ECO:0000256" key="6">
    <source>
        <dbReference type="RuleBase" id="RU003983"/>
    </source>
</evidence>
<keyword evidence="7" id="KW-0812">Transmembrane</keyword>
<name>A0AAE3KQ94_9CYAN</name>
<proteinExistence type="inferred from homology"/>
<comment type="similarity">
    <text evidence="6">Belongs to the peptidase M48 family.</text>
</comment>
<keyword evidence="1 6" id="KW-0645">Protease</keyword>
<protein>
    <submittedName>
        <fullName evidence="9">M56 family metallopeptidase</fullName>
    </submittedName>
</protein>
<keyword evidence="5 6" id="KW-0482">Metalloprotease</keyword>
<keyword evidence="7" id="KW-0472">Membrane</keyword>
<feature type="domain" description="Peptidase M48" evidence="8">
    <location>
        <begin position="126"/>
        <end position="163"/>
    </location>
</feature>
<dbReference type="Gene3D" id="3.30.2010.10">
    <property type="entry name" value="Metalloproteases ('zincins'), catalytic domain"/>
    <property type="match status" value="1"/>
</dbReference>
<keyword evidence="3 6" id="KW-0378">Hydrolase</keyword>
<feature type="transmembrane region" description="Helical" evidence="7">
    <location>
        <begin position="65"/>
        <end position="86"/>
    </location>
</feature>
<evidence type="ECO:0000256" key="2">
    <source>
        <dbReference type="ARBA" id="ARBA00022723"/>
    </source>
</evidence>
<evidence type="ECO:0000256" key="5">
    <source>
        <dbReference type="ARBA" id="ARBA00023049"/>
    </source>
</evidence>
<evidence type="ECO:0000256" key="7">
    <source>
        <dbReference type="SAM" id="Phobius"/>
    </source>
</evidence>
<evidence type="ECO:0000256" key="4">
    <source>
        <dbReference type="ARBA" id="ARBA00022833"/>
    </source>
</evidence>
<keyword evidence="2" id="KW-0479">Metal-binding</keyword>
<keyword evidence="10" id="KW-1185">Reference proteome</keyword>
<accession>A0AAE3KQ94</accession>
<feature type="transmembrane region" description="Helical" evidence="7">
    <location>
        <begin position="35"/>
        <end position="53"/>
    </location>
</feature>
<dbReference type="GO" id="GO:0046872">
    <property type="term" value="F:metal ion binding"/>
    <property type="evidence" value="ECO:0007669"/>
    <property type="project" value="UniProtKB-KW"/>
</dbReference>
<dbReference type="PANTHER" id="PTHR34978:SF3">
    <property type="entry name" value="SLR0241 PROTEIN"/>
    <property type="match status" value="1"/>
</dbReference>
<evidence type="ECO:0000259" key="8">
    <source>
        <dbReference type="Pfam" id="PF01435"/>
    </source>
</evidence>